<dbReference type="KEGG" id="jpo:G7058_04195"/>
<proteinExistence type="predicted"/>
<gene>
    <name evidence="3" type="ORF">G7058_04195</name>
</gene>
<feature type="domain" description="Peptidase S9 prolyl oligopeptidase catalytic" evidence="2">
    <location>
        <begin position="107"/>
        <end position="243"/>
    </location>
</feature>
<evidence type="ECO:0000313" key="4">
    <source>
        <dbReference type="Proteomes" id="UP000501830"/>
    </source>
</evidence>
<keyword evidence="4" id="KW-1185">Reference proteome</keyword>
<dbReference type="AlphaFoldDB" id="A0A6G7WGE0"/>
<dbReference type="GeneID" id="94552467"/>
<dbReference type="InterPro" id="IPR001375">
    <property type="entry name" value="Peptidase_S9_cat"/>
</dbReference>
<dbReference type="PANTHER" id="PTHR22946">
    <property type="entry name" value="DIENELACTONE HYDROLASE DOMAIN-CONTAINING PROTEIN-RELATED"/>
    <property type="match status" value="1"/>
</dbReference>
<dbReference type="GO" id="GO:0052689">
    <property type="term" value="F:carboxylic ester hydrolase activity"/>
    <property type="evidence" value="ECO:0007669"/>
    <property type="project" value="UniProtKB-ARBA"/>
</dbReference>
<dbReference type="GO" id="GO:0008236">
    <property type="term" value="F:serine-type peptidase activity"/>
    <property type="evidence" value="ECO:0007669"/>
    <property type="project" value="InterPro"/>
</dbReference>
<organism evidence="3 4">
    <name type="scientific">Jeotgalibaca porci</name>
    <dbReference type="NCBI Taxonomy" id="1868793"/>
    <lineage>
        <taxon>Bacteria</taxon>
        <taxon>Bacillati</taxon>
        <taxon>Bacillota</taxon>
        <taxon>Bacilli</taxon>
        <taxon>Lactobacillales</taxon>
        <taxon>Carnobacteriaceae</taxon>
        <taxon>Jeotgalibaca</taxon>
    </lineage>
</organism>
<protein>
    <submittedName>
        <fullName evidence="3">Alpha/beta fold hydrolase</fullName>
    </submittedName>
</protein>
<evidence type="ECO:0000256" key="1">
    <source>
        <dbReference type="ARBA" id="ARBA00022801"/>
    </source>
</evidence>
<dbReference type="Gene3D" id="3.40.50.1820">
    <property type="entry name" value="alpha/beta hydrolase"/>
    <property type="match status" value="1"/>
</dbReference>
<dbReference type="InterPro" id="IPR050261">
    <property type="entry name" value="FrsA_esterase"/>
</dbReference>
<evidence type="ECO:0000313" key="3">
    <source>
        <dbReference type="EMBL" id="QIK51326.1"/>
    </source>
</evidence>
<dbReference type="InterPro" id="IPR029058">
    <property type="entry name" value="AB_hydrolase_fold"/>
</dbReference>
<keyword evidence="1 3" id="KW-0378">Hydrolase</keyword>
<sequence length="248" mass="28579">MKMTVRKRVLGTLPIMEVVAHENRNKKLPLIVYYHGWQSSKEMNLTQARYLAREGFRVLLPDAMSHGDRKQPVSKIPSLTFWQSIQSNLFEFGFILDHFRKIGVVGDVIGVGGTSMGGMTTCALLTHHPEIKAAACVMGSPKPVAYKERIKYFAKEYDRYLPEDYDELVNWIPSYDLSLRPETLAGRPLFIWHGTEDTVVPYDHVAEFMEEQKDTPNITFVDEDEVHLVRTHTMEKVTDFFVKELLEK</sequence>
<name>A0A6G7WGE0_9LACT</name>
<reference evidence="3 4" key="1">
    <citation type="journal article" date="2017" name="Int. J. Syst. Evol. Microbiol.">
        <title>Jeotgalibaca porci sp. nov. and Jeotgalibaca arthritidis sp. nov., isolated from pigs, and emended description of the genus Jeotgalibaca.</title>
        <authorList>
            <person name="Zamora L."/>
            <person name="Perez-Sancho M."/>
            <person name="Dominguez L."/>
            <person name="Fernandez-Garayzabal J.F."/>
            <person name="Vela A.I."/>
        </authorList>
    </citation>
    <scope>NUCLEOTIDE SEQUENCE [LARGE SCALE GENOMIC DNA]</scope>
    <source>
        <strain evidence="3 4">CCUG 69148</strain>
    </source>
</reference>
<dbReference type="SUPFAM" id="SSF53474">
    <property type="entry name" value="alpha/beta-Hydrolases"/>
    <property type="match status" value="1"/>
</dbReference>
<dbReference type="RefSeq" id="WP_166062380.1">
    <property type="nucleotide sequence ID" value="NZ_CP049889.1"/>
</dbReference>
<dbReference type="EMBL" id="CP049889">
    <property type="protein sequence ID" value="QIK51326.1"/>
    <property type="molecule type" value="Genomic_DNA"/>
</dbReference>
<dbReference type="PANTHER" id="PTHR22946:SF9">
    <property type="entry name" value="POLYKETIDE TRANSFERASE AF380"/>
    <property type="match status" value="1"/>
</dbReference>
<evidence type="ECO:0000259" key="2">
    <source>
        <dbReference type="Pfam" id="PF00326"/>
    </source>
</evidence>
<dbReference type="Pfam" id="PF00326">
    <property type="entry name" value="Peptidase_S9"/>
    <property type="match status" value="1"/>
</dbReference>
<dbReference type="Proteomes" id="UP000501830">
    <property type="component" value="Chromosome"/>
</dbReference>
<dbReference type="GO" id="GO:0006508">
    <property type="term" value="P:proteolysis"/>
    <property type="evidence" value="ECO:0007669"/>
    <property type="project" value="InterPro"/>
</dbReference>
<accession>A0A6G7WGE0</accession>